<dbReference type="Pfam" id="PF14346">
    <property type="entry name" value="DUF4398"/>
    <property type="match status" value="1"/>
</dbReference>
<keyword evidence="3" id="KW-0998">Cell outer membrane</keyword>
<evidence type="ECO:0000313" key="7">
    <source>
        <dbReference type="EMBL" id="QWF72394.1"/>
    </source>
</evidence>
<keyword evidence="5" id="KW-0732">Signal</keyword>
<dbReference type="PROSITE" id="PS51257">
    <property type="entry name" value="PROKAR_LIPOPROTEIN"/>
    <property type="match status" value="1"/>
</dbReference>
<evidence type="ECO:0000256" key="2">
    <source>
        <dbReference type="ARBA" id="ARBA00023136"/>
    </source>
</evidence>
<dbReference type="AlphaFoldDB" id="A0A975RBI0"/>
<comment type="subcellular location">
    <subcellularLocation>
        <location evidence="1">Cell outer membrane</location>
    </subcellularLocation>
</comment>
<proteinExistence type="predicted"/>
<dbReference type="InterPro" id="IPR006665">
    <property type="entry name" value="OmpA-like"/>
</dbReference>
<evidence type="ECO:0000259" key="6">
    <source>
        <dbReference type="PROSITE" id="PS51123"/>
    </source>
</evidence>
<evidence type="ECO:0000313" key="8">
    <source>
        <dbReference type="Proteomes" id="UP000676649"/>
    </source>
</evidence>
<evidence type="ECO:0000256" key="4">
    <source>
        <dbReference type="PROSITE-ProRule" id="PRU00473"/>
    </source>
</evidence>
<dbReference type="PRINTS" id="PR01021">
    <property type="entry name" value="OMPADOMAIN"/>
</dbReference>
<dbReference type="KEGG" id="mpad:KEF85_08105"/>
<dbReference type="Proteomes" id="UP000676649">
    <property type="component" value="Chromosome"/>
</dbReference>
<protein>
    <submittedName>
        <fullName evidence="7">DUF4398 and OmpA-like domain-containing protein</fullName>
    </submittedName>
</protein>
<evidence type="ECO:0000256" key="5">
    <source>
        <dbReference type="SAM" id="SignalP"/>
    </source>
</evidence>
<name>A0A975RBI0_9GAMM</name>
<gene>
    <name evidence="7" type="ORF">KEF85_08105</name>
</gene>
<keyword evidence="8" id="KW-1185">Reference proteome</keyword>
<dbReference type="PROSITE" id="PS51123">
    <property type="entry name" value="OMPA_2"/>
    <property type="match status" value="1"/>
</dbReference>
<dbReference type="InterPro" id="IPR050330">
    <property type="entry name" value="Bact_OuterMem_StrucFunc"/>
</dbReference>
<sequence>MKTIHYLSISLIATLLAGCGANPKNASLVDAHERYNTARNNAEVTNQAPLELKDAADTLKKADSAFQEDDDDVQTVDHLAYVASQQVGIAQETAKRKIAEIAVTNAEASRSKVQLDARTAEADSAKRQVAGDKDIIAQQAILINELNAKKTERGFMITLGDVLFRTNKAQLESGGTRNVAKLADFLNQYPDYKVLIEGYTDSTGSHDYNQELSDRRAYSVRSALVDMSINSNRIETRGYADEYPVASNATAANRQLNRRVEIVLSDANGNITER</sequence>
<keyword evidence="2 4" id="KW-0472">Membrane</keyword>
<accession>A0A975RBI0</accession>
<dbReference type="PANTHER" id="PTHR30329:SF21">
    <property type="entry name" value="LIPOPROTEIN YIAD-RELATED"/>
    <property type="match status" value="1"/>
</dbReference>
<dbReference type="InterPro" id="IPR025511">
    <property type="entry name" value="DUF4398"/>
</dbReference>
<reference evidence="7" key="1">
    <citation type="submission" date="2021-04" db="EMBL/GenBank/DDBJ databases">
        <title>Draft genome sequence data of methanotrophic Methylovulum sp. strain S1L and Methylomonas sp. strain S2AM isolated from boreal lake water columns.</title>
        <authorList>
            <person name="Rissanen A.J."/>
            <person name="Mangayil R."/>
            <person name="Svenning M.M."/>
            <person name="Khanongnuch R."/>
        </authorList>
    </citation>
    <scope>NUCLEOTIDE SEQUENCE</scope>
    <source>
        <strain evidence="7">S2AM</strain>
    </source>
</reference>
<feature type="signal peptide" evidence="5">
    <location>
        <begin position="1"/>
        <end position="26"/>
    </location>
</feature>
<dbReference type="InterPro" id="IPR006664">
    <property type="entry name" value="OMP_bac"/>
</dbReference>
<evidence type="ECO:0000256" key="3">
    <source>
        <dbReference type="ARBA" id="ARBA00023237"/>
    </source>
</evidence>
<feature type="chain" id="PRO_5037077342" evidence="5">
    <location>
        <begin position="27"/>
        <end position="274"/>
    </location>
</feature>
<dbReference type="PRINTS" id="PR01023">
    <property type="entry name" value="NAFLGMOTY"/>
</dbReference>
<dbReference type="EMBL" id="CP073754">
    <property type="protein sequence ID" value="QWF72394.1"/>
    <property type="molecule type" value="Genomic_DNA"/>
</dbReference>
<dbReference type="GO" id="GO:0009279">
    <property type="term" value="C:cell outer membrane"/>
    <property type="evidence" value="ECO:0007669"/>
    <property type="project" value="UniProtKB-SubCell"/>
</dbReference>
<dbReference type="RefSeq" id="WP_215584831.1">
    <property type="nucleotide sequence ID" value="NZ_CP073754.1"/>
</dbReference>
<dbReference type="InterPro" id="IPR036737">
    <property type="entry name" value="OmpA-like_sf"/>
</dbReference>
<dbReference type="Gene3D" id="3.30.1330.60">
    <property type="entry name" value="OmpA-like domain"/>
    <property type="match status" value="1"/>
</dbReference>
<feature type="domain" description="OmpA-like" evidence="6">
    <location>
        <begin position="151"/>
        <end position="268"/>
    </location>
</feature>
<dbReference type="Pfam" id="PF00691">
    <property type="entry name" value="OmpA"/>
    <property type="match status" value="1"/>
</dbReference>
<dbReference type="SUPFAM" id="SSF103088">
    <property type="entry name" value="OmpA-like"/>
    <property type="match status" value="1"/>
</dbReference>
<dbReference type="CDD" id="cd07185">
    <property type="entry name" value="OmpA_C-like"/>
    <property type="match status" value="1"/>
</dbReference>
<dbReference type="PANTHER" id="PTHR30329">
    <property type="entry name" value="STATOR ELEMENT OF FLAGELLAR MOTOR COMPLEX"/>
    <property type="match status" value="1"/>
</dbReference>
<evidence type="ECO:0000256" key="1">
    <source>
        <dbReference type="ARBA" id="ARBA00004442"/>
    </source>
</evidence>
<organism evidence="7 8">
    <name type="scientific">Methylomonas paludis</name>
    <dbReference type="NCBI Taxonomy" id="1173101"/>
    <lineage>
        <taxon>Bacteria</taxon>
        <taxon>Pseudomonadati</taxon>
        <taxon>Pseudomonadota</taxon>
        <taxon>Gammaproteobacteria</taxon>
        <taxon>Methylococcales</taxon>
        <taxon>Methylococcaceae</taxon>
        <taxon>Methylomonas</taxon>
    </lineage>
</organism>